<organism evidence="2 3">
    <name type="scientific">Thiothrix nivea (strain ATCC 35100 / DSM 5205 / JP2)</name>
    <dbReference type="NCBI Taxonomy" id="870187"/>
    <lineage>
        <taxon>Bacteria</taxon>
        <taxon>Pseudomonadati</taxon>
        <taxon>Pseudomonadota</taxon>
        <taxon>Gammaproteobacteria</taxon>
        <taxon>Thiotrichales</taxon>
        <taxon>Thiotrichaceae</taxon>
        <taxon>Thiothrix</taxon>
    </lineage>
</organism>
<feature type="compositionally biased region" description="Basic and acidic residues" evidence="1">
    <location>
        <begin position="1"/>
        <end position="19"/>
    </location>
</feature>
<evidence type="ECO:0000256" key="1">
    <source>
        <dbReference type="SAM" id="MobiDB-lite"/>
    </source>
</evidence>
<evidence type="ECO:0000313" key="3">
    <source>
        <dbReference type="Proteomes" id="UP000005317"/>
    </source>
</evidence>
<feature type="region of interest" description="Disordered" evidence="1">
    <location>
        <begin position="1"/>
        <end position="20"/>
    </location>
</feature>
<sequence length="32" mass="3798">MMKRDDVALHQNEAEYGKHDRLHGRLLHQVSL</sequence>
<evidence type="ECO:0000313" key="2">
    <source>
        <dbReference type="EMBL" id="EIJ35127.1"/>
    </source>
</evidence>
<gene>
    <name evidence="2" type="ORF">Thini_2587</name>
</gene>
<reference evidence="3" key="1">
    <citation type="journal article" date="2011" name="Stand. Genomic Sci.">
        <title>Genome sequence of the filamentous, gliding Thiothrix nivea neotype strain (JP2(T)).</title>
        <authorList>
            <person name="Lapidus A."/>
            <person name="Nolan M."/>
            <person name="Lucas S."/>
            <person name="Glavina Del Rio T."/>
            <person name="Tice H."/>
            <person name="Cheng J.F."/>
            <person name="Tapia R."/>
            <person name="Han C."/>
            <person name="Goodwin L."/>
            <person name="Pitluck S."/>
            <person name="Liolios K."/>
            <person name="Pagani I."/>
            <person name="Ivanova N."/>
            <person name="Huntemann M."/>
            <person name="Mavromatis K."/>
            <person name="Mikhailova N."/>
            <person name="Pati A."/>
            <person name="Chen A."/>
            <person name="Palaniappan K."/>
            <person name="Land M."/>
            <person name="Brambilla E.M."/>
            <person name="Rohde M."/>
            <person name="Abt B."/>
            <person name="Verbarg S."/>
            <person name="Goker M."/>
            <person name="Bristow J."/>
            <person name="Eisen J.A."/>
            <person name="Markowitz V."/>
            <person name="Hugenholtz P."/>
            <person name="Kyrpides N.C."/>
            <person name="Klenk H.P."/>
            <person name="Woyke T."/>
        </authorList>
    </citation>
    <scope>NUCLEOTIDE SEQUENCE [LARGE SCALE GENOMIC DNA]</scope>
    <source>
        <strain evidence="3">ATCC 35100 / DSM 5205 / JP2</strain>
    </source>
</reference>
<keyword evidence="3" id="KW-1185">Reference proteome</keyword>
<name>A0A656HFB3_THINJ</name>
<accession>A0A656HFB3</accession>
<dbReference type="AlphaFoldDB" id="A0A656HFB3"/>
<dbReference type="EMBL" id="JH651384">
    <property type="protein sequence ID" value="EIJ35127.1"/>
    <property type="molecule type" value="Genomic_DNA"/>
</dbReference>
<proteinExistence type="predicted"/>
<protein>
    <submittedName>
        <fullName evidence="2">Uncharacterized protein</fullName>
    </submittedName>
</protein>
<dbReference type="Proteomes" id="UP000005317">
    <property type="component" value="Unassembled WGS sequence"/>
</dbReference>